<dbReference type="Pfam" id="PF01738">
    <property type="entry name" value="DLH"/>
    <property type="match status" value="1"/>
</dbReference>
<sequence length="306" mass="34014">MRLLFTAFVFLFSTVALAETQPTEVRIKWKGDYAHNSDKHWSKDNPYDSGFSKNFKNGTPQEFGDVQKDGELNGFVYSPTASKGPVPFVVVMHGCDGMTTSEKEWTAHVADVLNKEGFGALVLDSYTTRYVDNSCGLPDQHWGRRRADDAYSALDYLVDKKIASEVYVMGYSNGGLASLMAMTKKEADHPHHFAAGFPIAPNCYSVITKYGDYYAPMIVFTGDQDNANPPAPCHEMMKKKRATPIQLIEYQGANHGFLLNQSPRIGDHGWALTYNPAAEKNMMATIIAAIKTKKFVKGVDVRRASE</sequence>
<dbReference type="AlphaFoldDB" id="A0A109JW97"/>
<organism evidence="4 5">
    <name type="scientific">Bradyrhizobium macuxiense</name>
    <dbReference type="NCBI Taxonomy" id="1755647"/>
    <lineage>
        <taxon>Bacteria</taxon>
        <taxon>Pseudomonadati</taxon>
        <taxon>Pseudomonadota</taxon>
        <taxon>Alphaproteobacteria</taxon>
        <taxon>Hyphomicrobiales</taxon>
        <taxon>Nitrobacteraceae</taxon>
        <taxon>Bradyrhizobium</taxon>
    </lineage>
</organism>
<keyword evidence="5" id="KW-1185">Reference proteome</keyword>
<gene>
    <name evidence="4" type="ORF">AS156_04800</name>
</gene>
<evidence type="ECO:0000313" key="4">
    <source>
        <dbReference type="EMBL" id="KWV56277.1"/>
    </source>
</evidence>
<keyword evidence="2" id="KW-0732">Signal</keyword>
<dbReference type="InterPro" id="IPR050261">
    <property type="entry name" value="FrsA_esterase"/>
</dbReference>
<dbReference type="PANTHER" id="PTHR22946:SF9">
    <property type="entry name" value="POLYKETIDE TRANSFERASE AF380"/>
    <property type="match status" value="1"/>
</dbReference>
<feature type="domain" description="Dienelactone hydrolase" evidence="3">
    <location>
        <begin position="73"/>
        <end position="288"/>
    </location>
</feature>
<dbReference type="EMBL" id="LNCU01000054">
    <property type="protein sequence ID" value="KWV56277.1"/>
    <property type="molecule type" value="Genomic_DNA"/>
</dbReference>
<dbReference type="SUPFAM" id="SSF53474">
    <property type="entry name" value="alpha/beta-Hydrolases"/>
    <property type="match status" value="1"/>
</dbReference>
<feature type="chain" id="PRO_5007137242" description="Dienelactone hydrolase domain-containing protein" evidence="2">
    <location>
        <begin position="19"/>
        <end position="306"/>
    </location>
</feature>
<keyword evidence="1" id="KW-0378">Hydrolase</keyword>
<dbReference type="Proteomes" id="UP000057737">
    <property type="component" value="Unassembled WGS sequence"/>
</dbReference>
<feature type="signal peptide" evidence="2">
    <location>
        <begin position="1"/>
        <end position="18"/>
    </location>
</feature>
<dbReference type="InterPro" id="IPR029058">
    <property type="entry name" value="AB_hydrolase_fold"/>
</dbReference>
<dbReference type="Gene3D" id="3.40.50.1820">
    <property type="entry name" value="alpha/beta hydrolase"/>
    <property type="match status" value="1"/>
</dbReference>
<evidence type="ECO:0000313" key="5">
    <source>
        <dbReference type="Proteomes" id="UP000057737"/>
    </source>
</evidence>
<evidence type="ECO:0000259" key="3">
    <source>
        <dbReference type="Pfam" id="PF01738"/>
    </source>
</evidence>
<reference evidence="4 5" key="1">
    <citation type="submission" date="2015-11" db="EMBL/GenBank/DDBJ databases">
        <title>Draft Genome Sequence of the Strain BR 10303 (Bradyrhizobium sp.) isolated from nodules of Centrolobium paraense.</title>
        <authorList>
            <person name="Zelli J.E."/>
            <person name="Simoes-Araujo J.L."/>
            <person name="Barauna A.C."/>
            <person name="Silva K."/>
        </authorList>
    </citation>
    <scope>NUCLEOTIDE SEQUENCE [LARGE SCALE GENOMIC DNA]</scope>
    <source>
        <strain evidence="4 5">BR 10303</strain>
    </source>
</reference>
<comment type="caution">
    <text evidence="4">The sequence shown here is derived from an EMBL/GenBank/DDBJ whole genome shotgun (WGS) entry which is preliminary data.</text>
</comment>
<proteinExistence type="predicted"/>
<dbReference type="InterPro" id="IPR002925">
    <property type="entry name" value="Dienelactn_hydro"/>
</dbReference>
<name>A0A109JW97_9BRAD</name>
<dbReference type="GO" id="GO:0052689">
    <property type="term" value="F:carboxylic ester hydrolase activity"/>
    <property type="evidence" value="ECO:0007669"/>
    <property type="project" value="UniProtKB-ARBA"/>
</dbReference>
<protein>
    <recommendedName>
        <fullName evidence="3">Dienelactone hydrolase domain-containing protein</fullName>
    </recommendedName>
</protein>
<accession>A0A109JW97</accession>
<evidence type="ECO:0000256" key="1">
    <source>
        <dbReference type="ARBA" id="ARBA00022801"/>
    </source>
</evidence>
<dbReference type="PANTHER" id="PTHR22946">
    <property type="entry name" value="DIENELACTONE HYDROLASE DOMAIN-CONTAINING PROTEIN-RELATED"/>
    <property type="match status" value="1"/>
</dbReference>
<evidence type="ECO:0000256" key="2">
    <source>
        <dbReference type="SAM" id="SignalP"/>
    </source>
</evidence>